<dbReference type="OrthoDB" id="7866026at2"/>
<keyword evidence="5" id="KW-0812">Transmembrane</keyword>
<keyword evidence="5" id="KW-1133">Transmembrane helix</keyword>
<dbReference type="InParanoid" id="A0A371RI23"/>
<dbReference type="AlphaFoldDB" id="A0A371RI23"/>
<organism evidence="7 8">
    <name type="scientific">Parvularcula marina</name>
    <dbReference type="NCBI Taxonomy" id="2292771"/>
    <lineage>
        <taxon>Bacteria</taxon>
        <taxon>Pseudomonadati</taxon>
        <taxon>Pseudomonadota</taxon>
        <taxon>Alphaproteobacteria</taxon>
        <taxon>Parvularculales</taxon>
        <taxon>Parvularculaceae</taxon>
        <taxon>Parvularcula</taxon>
    </lineage>
</organism>
<keyword evidence="2 4" id="KW-0479">Metal-binding</keyword>
<dbReference type="EMBL" id="QUQO01000001">
    <property type="protein sequence ID" value="RFB05090.1"/>
    <property type="molecule type" value="Genomic_DNA"/>
</dbReference>
<evidence type="ECO:0000259" key="6">
    <source>
        <dbReference type="PROSITE" id="PS51007"/>
    </source>
</evidence>
<dbReference type="SUPFAM" id="SSF46626">
    <property type="entry name" value="Cytochrome c"/>
    <property type="match status" value="1"/>
</dbReference>
<reference evidence="7 8" key="1">
    <citation type="submission" date="2018-08" db="EMBL/GenBank/DDBJ databases">
        <title>Parvularcula sp. SM1705, isolated from surface water of the South Sea China.</title>
        <authorList>
            <person name="Sun L."/>
        </authorList>
    </citation>
    <scope>NUCLEOTIDE SEQUENCE [LARGE SCALE GENOMIC DNA]</scope>
    <source>
        <strain evidence="7 8">SM1705</strain>
    </source>
</reference>
<accession>A0A371RI23</accession>
<proteinExistence type="predicted"/>
<evidence type="ECO:0000313" key="8">
    <source>
        <dbReference type="Proteomes" id="UP000264589"/>
    </source>
</evidence>
<dbReference type="RefSeq" id="WP_116391721.1">
    <property type="nucleotide sequence ID" value="NZ_CAXQPM010000016.1"/>
</dbReference>
<evidence type="ECO:0000313" key="7">
    <source>
        <dbReference type="EMBL" id="RFB05090.1"/>
    </source>
</evidence>
<dbReference type="Gene3D" id="1.10.760.10">
    <property type="entry name" value="Cytochrome c-like domain"/>
    <property type="match status" value="1"/>
</dbReference>
<comment type="caution">
    <text evidence="7">The sequence shown here is derived from an EMBL/GenBank/DDBJ whole genome shotgun (WGS) entry which is preliminary data.</text>
</comment>
<feature type="transmembrane region" description="Helical" evidence="5">
    <location>
        <begin position="6"/>
        <end position="23"/>
    </location>
</feature>
<keyword evidence="8" id="KW-1185">Reference proteome</keyword>
<dbReference type="GO" id="GO:0009055">
    <property type="term" value="F:electron transfer activity"/>
    <property type="evidence" value="ECO:0007669"/>
    <property type="project" value="InterPro"/>
</dbReference>
<evidence type="ECO:0000256" key="3">
    <source>
        <dbReference type="ARBA" id="ARBA00023004"/>
    </source>
</evidence>
<evidence type="ECO:0000256" key="2">
    <source>
        <dbReference type="ARBA" id="ARBA00022723"/>
    </source>
</evidence>
<keyword evidence="3 4" id="KW-0408">Iron</keyword>
<name>A0A371RI23_9PROT</name>
<feature type="domain" description="Cytochrome c" evidence="6">
    <location>
        <begin position="43"/>
        <end position="129"/>
    </location>
</feature>
<keyword evidence="5" id="KW-0472">Membrane</keyword>
<evidence type="ECO:0000256" key="5">
    <source>
        <dbReference type="SAM" id="Phobius"/>
    </source>
</evidence>
<dbReference type="InterPro" id="IPR009056">
    <property type="entry name" value="Cyt_c-like_dom"/>
</dbReference>
<evidence type="ECO:0000256" key="1">
    <source>
        <dbReference type="ARBA" id="ARBA00022617"/>
    </source>
</evidence>
<keyword evidence="1 4" id="KW-0349">Heme</keyword>
<evidence type="ECO:0000256" key="4">
    <source>
        <dbReference type="PROSITE-ProRule" id="PRU00433"/>
    </source>
</evidence>
<dbReference type="Pfam" id="PF00034">
    <property type="entry name" value="Cytochrom_C"/>
    <property type="match status" value="1"/>
</dbReference>
<protein>
    <recommendedName>
        <fullName evidence="6">Cytochrome c domain-containing protein</fullName>
    </recommendedName>
</protein>
<dbReference type="Proteomes" id="UP000264589">
    <property type="component" value="Unassembled WGS sequence"/>
</dbReference>
<dbReference type="GO" id="GO:0046872">
    <property type="term" value="F:metal ion binding"/>
    <property type="evidence" value="ECO:0007669"/>
    <property type="project" value="UniProtKB-KW"/>
</dbReference>
<dbReference type="InterPro" id="IPR036909">
    <property type="entry name" value="Cyt_c-like_dom_sf"/>
</dbReference>
<gene>
    <name evidence="7" type="ORF">DX908_07175</name>
</gene>
<dbReference type="PROSITE" id="PS51007">
    <property type="entry name" value="CYTC"/>
    <property type="match status" value="1"/>
</dbReference>
<sequence length="173" mass="18823">MQNPILYGGIAVALIAGFFVGKMSGGDTSEVTSVEVTPLAMVGDARRGKSLFVSEGCVICHSVQGVGGRAAPGLDAVEWSRQEGAYDFAARMWAGAPIMSELQRLELGYQINLTGQDLADLTAFSRDEAVQGTFTIEDVPEDLRDWFLTEIDMEEDLADKFIGEEVYDFEQGR</sequence>
<dbReference type="GO" id="GO:0020037">
    <property type="term" value="F:heme binding"/>
    <property type="evidence" value="ECO:0007669"/>
    <property type="project" value="InterPro"/>
</dbReference>